<dbReference type="Gene3D" id="3.30.530.20">
    <property type="match status" value="1"/>
</dbReference>
<dbReference type="Pfam" id="PF10604">
    <property type="entry name" value="Polyketide_cyc2"/>
    <property type="match status" value="1"/>
</dbReference>
<evidence type="ECO:0000313" key="2">
    <source>
        <dbReference type="Proteomes" id="UP000066480"/>
    </source>
</evidence>
<dbReference type="RefSeq" id="WP_052594127.1">
    <property type="nucleotide sequence ID" value="NZ_CP011112.1"/>
</dbReference>
<dbReference type="Proteomes" id="UP000066480">
    <property type="component" value="Chromosome"/>
</dbReference>
<dbReference type="CDD" id="cd07812">
    <property type="entry name" value="SRPBCC"/>
    <property type="match status" value="1"/>
</dbReference>
<reference evidence="1 2" key="1">
    <citation type="submission" date="2015-03" db="EMBL/GenBank/DDBJ databases">
        <title>Luteipulveratus halotolerans sp. nov., a novel actinobacterium (Dermacoccaceae) from Sarawak, Malaysia.</title>
        <authorList>
            <person name="Juboi H."/>
            <person name="Basik A."/>
            <person name="Shamsul S.S."/>
            <person name="Arnold P."/>
            <person name="Schmitt E.K."/>
            <person name="Sanglier J.-J."/>
            <person name="Yeo T."/>
        </authorList>
    </citation>
    <scope>NUCLEOTIDE SEQUENCE [LARGE SCALE GENOMIC DNA]</scope>
    <source>
        <strain evidence="1 2">MN07-A0370</strain>
    </source>
</reference>
<dbReference type="InterPro" id="IPR023393">
    <property type="entry name" value="START-like_dom_sf"/>
</dbReference>
<gene>
    <name evidence="1" type="ORF">VV02_19235</name>
</gene>
<dbReference type="STRING" id="571913.VV02_19235"/>
<organism evidence="1 2">
    <name type="scientific">Luteipulveratus mongoliensis</name>
    <dbReference type="NCBI Taxonomy" id="571913"/>
    <lineage>
        <taxon>Bacteria</taxon>
        <taxon>Bacillati</taxon>
        <taxon>Actinomycetota</taxon>
        <taxon>Actinomycetes</taxon>
        <taxon>Micrococcales</taxon>
        <taxon>Dermacoccaceae</taxon>
        <taxon>Luteipulveratus</taxon>
    </lineage>
</organism>
<accession>A0A0K1JLM3</accession>
<dbReference type="AlphaFoldDB" id="A0A0K1JLM3"/>
<dbReference type="KEGG" id="lmoi:VV02_19235"/>
<sequence length="169" mass="18754">MPAGRTMTVSDSVVIAADPQTLYDEISDPRHMGRWSPENTGADVTWAHEGEAQVGAQFVGHNTRGRLSWETRCRVTAADRGTRFAFEVYRIGLGVPALPAKIATWSYDFEPTAEGTRVTETWTDRRTGWPDFVAARFDRAVTGGKPFAQFQEGNIATTLARLKADFESR</sequence>
<name>A0A0K1JLM3_9MICO</name>
<dbReference type="EMBL" id="CP011112">
    <property type="protein sequence ID" value="AKU17478.1"/>
    <property type="molecule type" value="Genomic_DNA"/>
</dbReference>
<proteinExistence type="predicted"/>
<evidence type="ECO:0000313" key="1">
    <source>
        <dbReference type="EMBL" id="AKU17478.1"/>
    </source>
</evidence>
<keyword evidence="2" id="KW-1185">Reference proteome</keyword>
<dbReference type="InterPro" id="IPR019587">
    <property type="entry name" value="Polyketide_cyclase/dehydratase"/>
</dbReference>
<dbReference type="PATRIC" id="fig|571913.6.peg.3895"/>
<dbReference type="OrthoDB" id="4618973at2"/>
<protein>
    <submittedName>
        <fullName evidence="1">Polyketide cyclase</fullName>
    </submittedName>
</protein>
<dbReference type="SUPFAM" id="SSF55961">
    <property type="entry name" value="Bet v1-like"/>
    <property type="match status" value="1"/>
</dbReference>